<dbReference type="NCBIfam" id="TIGR00133">
    <property type="entry name" value="gatB"/>
    <property type="match status" value="1"/>
</dbReference>
<evidence type="ECO:0000256" key="10">
    <source>
        <dbReference type="HAMAP-Rule" id="MF_00121"/>
    </source>
</evidence>
<dbReference type="SUPFAM" id="SSF55931">
    <property type="entry name" value="Glutamine synthetase/guanido kinase"/>
    <property type="match status" value="1"/>
</dbReference>
<dbReference type="SMART" id="SM00845">
    <property type="entry name" value="GatB_Yqey"/>
    <property type="match status" value="1"/>
</dbReference>
<organism evidence="12 13">
    <name type="scientific">Thermosporothrix hazakensis</name>
    <dbReference type="NCBI Taxonomy" id="644383"/>
    <lineage>
        <taxon>Bacteria</taxon>
        <taxon>Bacillati</taxon>
        <taxon>Chloroflexota</taxon>
        <taxon>Ktedonobacteria</taxon>
        <taxon>Ktedonobacterales</taxon>
        <taxon>Thermosporotrichaceae</taxon>
        <taxon>Thermosporothrix</taxon>
    </lineage>
</organism>
<dbReference type="EC" id="6.3.5.-" evidence="10"/>
<dbReference type="Pfam" id="PF02637">
    <property type="entry name" value="GatB_Yqey"/>
    <property type="match status" value="1"/>
</dbReference>
<dbReference type="SUPFAM" id="SSF89095">
    <property type="entry name" value="GatB/YqeY motif"/>
    <property type="match status" value="1"/>
</dbReference>
<evidence type="ECO:0000256" key="4">
    <source>
        <dbReference type="ARBA" id="ARBA00022741"/>
    </source>
</evidence>
<gene>
    <name evidence="10" type="primary">gatB</name>
    <name evidence="12" type="ORF">EI42_00360</name>
</gene>
<comment type="catalytic activity">
    <reaction evidence="9 10">
        <text>L-glutamyl-tRNA(Gln) + L-glutamine + ATP + H2O = L-glutaminyl-tRNA(Gln) + L-glutamate + ADP + phosphate + H(+)</text>
        <dbReference type="Rhea" id="RHEA:17521"/>
        <dbReference type="Rhea" id="RHEA-COMP:9681"/>
        <dbReference type="Rhea" id="RHEA-COMP:9684"/>
        <dbReference type="ChEBI" id="CHEBI:15377"/>
        <dbReference type="ChEBI" id="CHEBI:15378"/>
        <dbReference type="ChEBI" id="CHEBI:29985"/>
        <dbReference type="ChEBI" id="CHEBI:30616"/>
        <dbReference type="ChEBI" id="CHEBI:43474"/>
        <dbReference type="ChEBI" id="CHEBI:58359"/>
        <dbReference type="ChEBI" id="CHEBI:78520"/>
        <dbReference type="ChEBI" id="CHEBI:78521"/>
        <dbReference type="ChEBI" id="CHEBI:456216"/>
    </reaction>
</comment>
<dbReference type="InterPro" id="IPR017958">
    <property type="entry name" value="Gln-tRNA_amidoTrfase_suB_CS"/>
</dbReference>
<dbReference type="InterPro" id="IPR014746">
    <property type="entry name" value="Gln_synth/guanido_kin_cat_dom"/>
</dbReference>
<evidence type="ECO:0000256" key="3">
    <source>
        <dbReference type="ARBA" id="ARBA00022598"/>
    </source>
</evidence>
<dbReference type="InterPro" id="IPR023168">
    <property type="entry name" value="GatB_Yqey_C_2"/>
</dbReference>
<evidence type="ECO:0000256" key="9">
    <source>
        <dbReference type="ARBA" id="ARBA00047913"/>
    </source>
</evidence>
<dbReference type="NCBIfam" id="NF004012">
    <property type="entry name" value="PRK05477.1-2"/>
    <property type="match status" value="1"/>
</dbReference>
<dbReference type="HAMAP" id="MF_00121">
    <property type="entry name" value="GatB"/>
    <property type="match status" value="1"/>
</dbReference>
<dbReference type="GO" id="GO:0016740">
    <property type="term" value="F:transferase activity"/>
    <property type="evidence" value="ECO:0007669"/>
    <property type="project" value="UniProtKB-KW"/>
</dbReference>
<dbReference type="Gene3D" id="1.10.10.410">
    <property type="match status" value="1"/>
</dbReference>
<dbReference type="NCBIfam" id="NF004014">
    <property type="entry name" value="PRK05477.1-4"/>
    <property type="match status" value="1"/>
</dbReference>
<dbReference type="PROSITE" id="PS01234">
    <property type="entry name" value="GATB"/>
    <property type="match status" value="1"/>
</dbReference>
<evidence type="ECO:0000256" key="5">
    <source>
        <dbReference type="ARBA" id="ARBA00022840"/>
    </source>
</evidence>
<comment type="subunit">
    <text evidence="2 10">Heterotrimer of A, B and C subunits.</text>
</comment>
<dbReference type="PANTHER" id="PTHR11659:SF0">
    <property type="entry name" value="GLUTAMYL-TRNA(GLN) AMIDOTRANSFERASE SUBUNIT B, MITOCHONDRIAL"/>
    <property type="match status" value="1"/>
</dbReference>
<keyword evidence="5 10" id="KW-0067">ATP-binding</keyword>
<comment type="catalytic activity">
    <reaction evidence="8 10">
        <text>L-aspartyl-tRNA(Asn) + L-glutamine + ATP + H2O = L-asparaginyl-tRNA(Asn) + L-glutamate + ADP + phosphate + 2 H(+)</text>
        <dbReference type="Rhea" id="RHEA:14513"/>
        <dbReference type="Rhea" id="RHEA-COMP:9674"/>
        <dbReference type="Rhea" id="RHEA-COMP:9677"/>
        <dbReference type="ChEBI" id="CHEBI:15377"/>
        <dbReference type="ChEBI" id="CHEBI:15378"/>
        <dbReference type="ChEBI" id="CHEBI:29985"/>
        <dbReference type="ChEBI" id="CHEBI:30616"/>
        <dbReference type="ChEBI" id="CHEBI:43474"/>
        <dbReference type="ChEBI" id="CHEBI:58359"/>
        <dbReference type="ChEBI" id="CHEBI:78515"/>
        <dbReference type="ChEBI" id="CHEBI:78516"/>
        <dbReference type="ChEBI" id="CHEBI:456216"/>
    </reaction>
</comment>
<dbReference type="InterPro" id="IPR004413">
    <property type="entry name" value="GatB"/>
</dbReference>
<keyword evidence="3 10" id="KW-0436">Ligase</keyword>
<dbReference type="InterPro" id="IPR018027">
    <property type="entry name" value="Asn/Gln_amidotransferase"/>
</dbReference>
<evidence type="ECO:0000313" key="12">
    <source>
        <dbReference type="EMBL" id="PZW36188.1"/>
    </source>
</evidence>
<dbReference type="GO" id="GO:0070681">
    <property type="term" value="P:glutaminyl-tRNAGln biosynthesis via transamidation"/>
    <property type="evidence" value="ECO:0007669"/>
    <property type="project" value="TreeGrafter"/>
</dbReference>
<keyword evidence="12" id="KW-0808">Transferase</keyword>
<evidence type="ECO:0000313" key="13">
    <source>
        <dbReference type="Proteomes" id="UP000248806"/>
    </source>
</evidence>
<dbReference type="InterPro" id="IPR042114">
    <property type="entry name" value="GatB_C_1"/>
</dbReference>
<evidence type="ECO:0000256" key="8">
    <source>
        <dbReference type="ARBA" id="ARBA00047380"/>
    </source>
</evidence>
<accession>A0A326UCL6</accession>
<evidence type="ECO:0000256" key="1">
    <source>
        <dbReference type="ARBA" id="ARBA00005306"/>
    </source>
</evidence>
<comment type="similarity">
    <text evidence="1 10">Belongs to the GatB/GatE family. GatB subfamily.</text>
</comment>
<reference evidence="12 13" key="1">
    <citation type="submission" date="2018-06" db="EMBL/GenBank/DDBJ databases">
        <title>Genomic Encyclopedia of Archaeal and Bacterial Type Strains, Phase II (KMG-II): from individual species to whole genera.</title>
        <authorList>
            <person name="Goeker M."/>
        </authorList>
    </citation>
    <scope>NUCLEOTIDE SEQUENCE [LARGE SCALE GENOMIC DNA]</scope>
    <source>
        <strain evidence="12 13">ATCC BAA-1881</strain>
    </source>
</reference>
<evidence type="ECO:0000256" key="6">
    <source>
        <dbReference type="ARBA" id="ARBA00022917"/>
    </source>
</evidence>
<dbReference type="FunFam" id="1.10.10.410:FF:000001">
    <property type="entry name" value="Aspartyl/glutamyl-tRNA(Asn/Gln) amidotransferase subunit B"/>
    <property type="match status" value="1"/>
</dbReference>
<name>A0A326UCL6_THEHA</name>
<dbReference type="GO" id="GO:0050567">
    <property type="term" value="F:glutaminyl-tRNA synthase (glutamine-hydrolyzing) activity"/>
    <property type="evidence" value="ECO:0007669"/>
    <property type="project" value="UniProtKB-UniRule"/>
</dbReference>
<comment type="function">
    <text evidence="7 10">Allows the formation of correctly charged Asn-tRNA(Asn) or Gln-tRNA(Gln) through the transamidation of misacylated Asp-tRNA(Asn) or Glu-tRNA(Gln) in organisms which lack either or both of asparaginyl-tRNA or glutaminyl-tRNA synthetases. The reaction takes place in the presence of glutamine and ATP through an activated phospho-Asp-tRNA(Asn) or phospho-Glu-tRNA(Gln).</text>
</comment>
<dbReference type="InterPro" id="IPR003789">
    <property type="entry name" value="Asn/Gln_tRNA_amidoTrase-B-like"/>
</dbReference>
<keyword evidence="4 10" id="KW-0547">Nucleotide-binding</keyword>
<dbReference type="PANTHER" id="PTHR11659">
    <property type="entry name" value="GLUTAMYL-TRNA GLN AMIDOTRANSFERASE SUBUNIT B MITOCHONDRIAL AND PROKARYOTIC PET112-RELATED"/>
    <property type="match status" value="1"/>
</dbReference>
<dbReference type="InterPro" id="IPR017959">
    <property type="entry name" value="Asn/Gln-tRNA_amidoTrfase_suB/E"/>
</dbReference>
<sequence length="499" mass="55625">MTTTATTHTPIDTDFEVVIGLEVHSQLLTKSKMFCPCPTGYANEAPNTHVCPICMGMPGVLPVINDEAVKYTIMTALALNCSIPEYSKFDRKSYPYPDLMKGYQISQYDMPLSRNGYLTIQVDGQSKNIGVTRVHLEEDTAKSSHLGGYTLIDVNRAGTPLMEIVSEPDMRSPLEARLYMQKLREILVYLGVSSGRMEEGSLRCDANISVRPRGEQKLGTKTEVKNMNSFRAVERALEYEARRQIAILKEGGIIVQETRGWDESRGVTVAQRTKEQANDYRYFPEPDLPPLVISPARVEEIRSSLPELPDARRARFAEQYGLSEQDINVMTEDKPLGDYFEKVVAASQIKDYKARAKLACNWVLSEVVRLLKANAVSIEENPLAPAAVANLIDLLDKQRITGKQAKEIIDEAFASGEMPEKIVEKKGIKPPITDMAALEPYVQEVIAKNQKIVGDYLKGKTNAIQALMGQVMKLTRGQARADMVLSLLKQKLGEPQNPQ</sequence>
<dbReference type="GO" id="GO:0050566">
    <property type="term" value="F:asparaginyl-tRNA synthase (glutamine-hydrolyzing) activity"/>
    <property type="evidence" value="ECO:0007669"/>
    <property type="project" value="RHEA"/>
</dbReference>
<keyword evidence="6 10" id="KW-0648">Protein biosynthesis</keyword>
<feature type="domain" description="Asn/Gln amidotransferase" evidence="11">
    <location>
        <begin position="338"/>
        <end position="492"/>
    </location>
</feature>
<keyword evidence="13" id="KW-1185">Reference proteome</keyword>
<dbReference type="InterPro" id="IPR006075">
    <property type="entry name" value="Asn/Gln-tRNA_Trfase_suB/E_cat"/>
</dbReference>
<protein>
    <recommendedName>
        <fullName evidence="10">Aspartyl/glutamyl-tRNA(Asn/Gln) amidotransferase subunit B</fullName>
        <shortName evidence="10">Asp/Glu-ADT subunit B</shortName>
        <ecNumber evidence="10">6.3.5.-</ecNumber>
    </recommendedName>
</protein>
<proteinExistence type="inferred from homology"/>
<dbReference type="Pfam" id="PF02934">
    <property type="entry name" value="GatB_N"/>
    <property type="match status" value="1"/>
</dbReference>
<dbReference type="Gene3D" id="1.10.150.380">
    <property type="entry name" value="GatB domain, N-terminal subdomain"/>
    <property type="match status" value="1"/>
</dbReference>
<dbReference type="AlphaFoldDB" id="A0A326UCL6"/>
<dbReference type="EMBL" id="QKUF01000001">
    <property type="protein sequence ID" value="PZW36188.1"/>
    <property type="molecule type" value="Genomic_DNA"/>
</dbReference>
<dbReference type="GO" id="GO:0005524">
    <property type="term" value="F:ATP binding"/>
    <property type="evidence" value="ECO:0007669"/>
    <property type="project" value="UniProtKB-KW"/>
</dbReference>
<evidence type="ECO:0000256" key="7">
    <source>
        <dbReference type="ARBA" id="ARBA00024799"/>
    </source>
</evidence>
<evidence type="ECO:0000259" key="11">
    <source>
        <dbReference type="SMART" id="SM00845"/>
    </source>
</evidence>
<comment type="caution">
    <text evidence="12">The sequence shown here is derived from an EMBL/GenBank/DDBJ whole genome shotgun (WGS) entry which is preliminary data.</text>
</comment>
<dbReference type="OrthoDB" id="9804078at2"/>
<evidence type="ECO:0000256" key="2">
    <source>
        <dbReference type="ARBA" id="ARBA00011123"/>
    </source>
</evidence>
<dbReference type="RefSeq" id="WP_111318221.1">
    <property type="nucleotide sequence ID" value="NZ_BIFX01000001.1"/>
</dbReference>
<dbReference type="Proteomes" id="UP000248806">
    <property type="component" value="Unassembled WGS sequence"/>
</dbReference>
<dbReference type="GO" id="GO:0006412">
    <property type="term" value="P:translation"/>
    <property type="evidence" value="ECO:0007669"/>
    <property type="project" value="UniProtKB-UniRule"/>
</dbReference>